<dbReference type="GO" id="GO:0003958">
    <property type="term" value="F:NADPH-hemoprotein reductase activity"/>
    <property type="evidence" value="ECO:0007669"/>
    <property type="project" value="UniProtKB-EC"/>
</dbReference>
<gene>
    <name evidence="12" type="ORF">AAV94_02445</name>
</gene>
<dbReference type="PROSITE" id="PS50902">
    <property type="entry name" value="FLAVODOXIN_LIKE"/>
    <property type="match status" value="1"/>
</dbReference>
<keyword evidence="4" id="KW-0288">FMN</keyword>
<comment type="cofactor">
    <cofactor evidence="2">
        <name>FAD</name>
        <dbReference type="ChEBI" id="CHEBI:57692"/>
    </cofactor>
</comment>
<dbReference type="InterPro" id="IPR001094">
    <property type="entry name" value="Flavdoxin-like"/>
</dbReference>
<dbReference type="PATRIC" id="fig|1610491.3.peg.511"/>
<dbReference type="InterPro" id="IPR029039">
    <property type="entry name" value="Flavoprotein-like_sf"/>
</dbReference>
<keyword evidence="6" id="KW-0521">NADP</keyword>
<dbReference type="InterPro" id="IPR023173">
    <property type="entry name" value="NADPH_Cyt_P450_Rdtase_alpha"/>
</dbReference>
<dbReference type="PANTHER" id="PTHR19384:SF17">
    <property type="entry name" value="NADPH--CYTOCHROME P450 REDUCTASE"/>
    <property type="match status" value="1"/>
</dbReference>
<dbReference type="GO" id="GO:0005829">
    <property type="term" value="C:cytosol"/>
    <property type="evidence" value="ECO:0007669"/>
    <property type="project" value="TreeGrafter"/>
</dbReference>
<evidence type="ECO:0000259" key="11">
    <source>
        <dbReference type="PROSITE" id="PS51384"/>
    </source>
</evidence>
<keyword evidence="8" id="KW-0560">Oxidoreductase</keyword>
<keyword evidence="5" id="KW-0274">FAD</keyword>
<dbReference type="PRINTS" id="PR00369">
    <property type="entry name" value="FLAVODOXIN"/>
</dbReference>
<reference evidence="12 13" key="1">
    <citation type="submission" date="2015-05" db="EMBL/GenBank/DDBJ databases">
        <title>Draft genome sequence of Lampropedia sp. CT6, isolated from the microbial mat of a hot water spring, located at Manikaran, India.</title>
        <authorList>
            <person name="Tripathi C."/>
            <person name="Rani P."/>
            <person name="Mahato N.K."/>
            <person name="Lal R."/>
        </authorList>
    </citation>
    <scope>NUCLEOTIDE SEQUENCE [LARGE SCALE GENOMIC DNA]</scope>
    <source>
        <strain evidence="12 13">CT6</strain>
    </source>
</reference>
<dbReference type="SUPFAM" id="SSF52218">
    <property type="entry name" value="Flavoproteins"/>
    <property type="match status" value="1"/>
</dbReference>
<dbReference type="Gene3D" id="2.40.30.10">
    <property type="entry name" value="Translation factors"/>
    <property type="match status" value="1"/>
</dbReference>
<proteinExistence type="predicted"/>
<accession>A0A0U1Q250</accession>
<evidence type="ECO:0000313" key="12">
    <source>
        <dbReference type="EMBL" id="KKW68822.1"/>
    </source>
</evidence>
<evidence type="ECO:0000256" key="4">
    <source>
        <dbReference type="ARBA" id="ARBA00022643"/>
    </source>
</evidence>
<evidence type="ECO:0000256" key="8">
    <source>
        <dbReference type="ARBA" id="ARBA00023002"/>
    </source>
</evidence>
<sequence>MDTSVRHRILIGYGSESGNARALAQRLASEPALVPFAPRVLPLNDVSTEALQGQQPLVIISSSFGDGEPPGNAERFLAQICQTDSLAGLRYAIFGLGDTGYPQFCGFTRQLDELLQQRQASPLINRVDADACYPEFFQQWLTVLDRVLQGDAQAGQELMLRVKAYGADNAFAAPILERKRLNSSEPGAFHVRLDCRDSGMVWRAGDALYVLPENEPAVLARLANWWQLPEDSPQLEPLRHKELRQLSKPVLRELARLSGSEPLKAMLKISQKKLLDDYLWGADLLDVLQDFCQPECVTPEALQALLSPALPRAYSIASHGQAGHIDLCIREVAYARGGRRRRGMATNWLLQHQGPVQVYCRSNPGFHLVKDTSVPLILIGTGTGIAPLMGLLREMQASGQQRKTCLIFGEKSADRDFLFKQELHMLQDEGVLGRLITAFSRDCEEKYYVQHAIAEHADHLRGLLQEGAHLYICGNKRHLQDAVAGAIDKVLGRASTQAQQPEERPWQTLQQQGRVHLELY</sequence>
<dbReference type="InterPro" id="IPR008254">
    <property type="entry name" value="Flavodoxin/NO_synth"/>
</dbReference>
<evidence type="ECO:0000313" key="13">
    <source>
        <dbReference type="Proteomes" id="UP000050580"/>
    </source>
</evidence>
<dbReference type="STRING" id="1610491.AAV94_02445"/>
<dbReference type="EC" id="1.6.2.4" evidence="9"/>
<dbReference type="InterPro" id="IPR017927">
    <property type="entry name" value="FAD-bd_FR_type"/>
</dbReference>
<organism evidence="12 13">
    <name type="scientific">Lampropedia cohaerens</name>
    <dbReference type="NCBI Taxonomy" id="1610491"/>
    <lineage>
        <taxon>Bacteria</taxon>
        <taxon>Pseudomonadati</taxon>
        <taxon>Pseudomonadota</taxon>
        <taxon>Betaproteobacteria</taxon>
        <taxon>Burkholderiales</taxon>
        <taxon>Comamonadaceae</taxon>
        <taxon>Lampropedia</taxon>
    </lineage>
</organism>
<dbReference type="GO" id="GO:0050660">
    <property type="term" value="F:flavin adenine dinucleotide binding"/>
    <property type="evidence" value="ECO:0007669"/>
    <property type="project" value="TreeGrafter"/>
</dbReference>
<evidence type="ECO:0000256" key="9">
    <source>
        <dbReference type="ARBA" id="ARBA00023797"/>
    </source>
</evidence>
<dbReference type="InterPro" id="IPR001709">
    <property type="entry name" value="Flavoprot_Pyr_Nucl_cyt_Rdtase"/>
</dbReference>
<dbReference type="AlphaFoldDB" id="A0A0U1Q250"/>
<comment type="caution">
    <text evidence="12">The sequence shown here is derived from an EMBL/GenBank/DDBJ whole genome shotgun (WGS) entry which is preliminary data.</text>
</comment>
<keyword evidence="3" id="KW-0285">Flavoprotein</keyword>
<evidence type="ECO:0000256" key="1">
    <source>
        <dbReference type="ARBA" id="ARBA00001917"/>
    </source>
</evidence>
<dbReference type="Gene3D" id="3.40.50.360">
    <property type="match status" value="1"/>
</dbReference>
<evidence type="ECO:0000259" key="10">
    <source>
        <dbReference type="PROSITE" id="PS50902"/>
    </source>
</evidence>
<dbReference type="EMBL" id="LBNQ01000012">
    <property type="protein sequence ID" value="KKW68822.1"/>
    <property type="molecule type" value="Genomic_DNA"/>
</dbReference>
<keyword evidence="7" id="KW-0249">Electron transport</keyword>
<keyword evidence="13" id="KW-1185">Reference proteome</keyword>
<dbReference type="InterPro" id="IPR039261">
    <property type="entry name" value="FNR_nucleotide-bd"/>
</dbReference>
<evidence type="ECO:0000256" key="7">
    <source>
        <dbReference type="ARBA" id="ARBA00022982"/>
    </source>
</evidence>
<dbReference type="OrthoDB" id="9816402at2"/>
<dbReference type="Pfam" id="PF00667">
    <property type="entry name" value="FAD_binding_1"/>
    <property type="match status" value="1"/>
</dbReference>
<dbReference type="PANTHER" id="PTHR19384">
    <property type="entry name" value="NITRIC OXIDE SYNTHASE-RELATED"/>
    <property type="match status" value="1"/>
</dbReference>
<dbReference type="GO" id="GO:0010181">
    <property type="term" value="F:FMN binding"/>
    <property type="evidence" value="ECO:0007669"/>
    <property type="project" value="InterPro"/>
</dbReference>
<dbReference type="Proteomes" id="UP000050580">
    <property type="component" value="Unassembled WGS sequence"/>
</dbReference>
<dbReference type="Gene3D" id="1.20.990.10">
    <property type="entry name" value="NADPH-cytochrome p450 Reductase, Chain A, domain 3"/>
    <property type="match status" value="1"/>
</dbReference>
<evidence type="ECO:0000256" key="6">
    <source>
        <dbReference type="ARBA" id="ARBA00022857"/>
    </source>
</evidence>
<evidence type="ECO:0000256" key="3">
    <source>
        <dbReference type="ARBA" id="ARBA00022630"/>
    </source>
</evidence>
<dbReference type="PROSITE" id="PS51384">
    <property type="entry name" value="FAD_FR"/>
    <property type="match status" value="1"/>
</dbReference>
<dbReference type="Pfam" id="PF00175">
    <property type="entry name" value="NAD_binding_1"/>
    <property type="match status" value="1"/>
</dbReference>
<evidence type="ECO:0000256" key="5">
    <source>
        <dbReference type="ARBA" id="ARBA00022827"/>
    </source>
</evidence>
<feature type="domain" description="Flavodoxin-like" evidence="10">
    <location>
        <begin position="9"/>
        <end position="145"/>
    </location>
</feature>
<dbReference type="Gene3D" id="3.40.50.80">
    <property type="entry name" value="Nucleotide-binding domain of ferredoxin-NADP reductase (FNR) module"/>
    <property type="match status" value="1"/>
</dbReference>
<comment type="cofactor">
    <cofactor evidence="1">
        <name>FMN</name>
        <dbReference type="ChEBI" id="CHEBI:58210"/>
    </cofactor>
</comment>
<dbReference type="SUPFAM" id="SSF63380">
    <property type="entry name" value="Riboflavin synthase domain-like"/>
    <property type="match status" value="1"/>
</dbReference>
<protein>
    <recommendedName>
        <fullName evidence="9">NADPH--hemoprotein reductase</fullName>
        <ecNumber evidence="9">1.6.2.4</ecNumber>
    </recommendedName>
</protein>
<dbReference type="PRINTS" id="PR00371">
    <property type="entry name" value="FPNCR"/>
</dbReference>
<dbReference type="RefSeq" id="WP_046740748.1">
    <property type="nucleotide sequence ID" value="NZ_LBNQ01000012.1"/>
</dbReference>
<dbReference type="InterPro" id="IPR001433">
    <property type="entry name" value="OxRdtase_FAD/NAD-bd"/>
</dbReference>
<dbReference type="InterPro" id="IPR003097">
    <property type="entry name" value="CysJ-like_FAD-binding"/>
</dbReference>
<dbReference type="SUPFAM" id="SSF52343">
    <property type="entry name" value="Ferredoxin reductase-like, C-terminal NADP-linked domain"/>
    <property type="match status" value="1"/>
</dbReference>
<keyword evidence="7" id="KW-0813">Transport</keyword>
<name>A0A0U1Q250_9BURK</name>
<dbReference type="Pfam" id="PF00258">
    <property type="entry name" value="Flavodoxin_1"/>
    <property type="match status" value="1"/>
</dbReference>
<dbReference type="InterPro" id="IPR017938">
    <property type="entry name" value="Riboflavin_synthase-like_b-brl"/>
</dbReference>
<feature type="domain" description="FAD-binding FR-type" evidence="11">
    <location>
        <begin position="168"/>
        <end position="371"/>
    </location>
</feature>
<evidence type="ECO:0000256" key="2">
    <source>
        <dbReference type="ARBA" id="ARBA00001974"/>
    </source>
</evidence>